<dbReference type="NCBIfam" id="TIGR00071">
    <property type="entry name" value="hisT_truA"/>
    <property type="match status" value="1"/>
</dbReference>
<gene>
    <name evidence="5" type="primary">truA_9</name>
    <name evidence="5" type="ORF">GALL_257570</name>
</gene>
<evidence type="ECO:0000259" key="4">
    <source>
        <dbReference type="Pfam" id="PF01416"/>
    </source>
</evidence>
<dbReference type="EMBL" id="MLJW01000235">
    <property type="protein sequence ID" value="OIQ92323.1"/>
    <property type="molecule type" value="Genomic_DNA"/>
</dbReference>
<sequence>MSEQSQGTHGAKADDGSRSRRWVCVCAYDGTPFSGWQSQRGGNAIQDVIERRLATVLKVAVRIHASGRTDAGVHAKGQVFHFDADWRHGAAKLAAALRAGLPGAIQIRSLREGPAGFHARFSATGKTYTYRLFLGDPDPFTRPYVWALPRKPELARMRAAASALVGKHDFAAYSAFNGSERETTERTLRRLDVAVRGRKVTITAEADGFLYKMVRSLVGAVVAAGEGKLSVERIRQLLVEGRRTAEVQTAPPQGLFLERVDYGRARGNSD</sequence>
<dbReference type="PANTHER" id="PTHR11142">
    <property type="entry name" value="PSEUDOURIDYLATE SYNTHASE"/>
    <property type="match status" value="1"/>
</dbReference>
<dbReference type="CDD" id="cd02570">
    <property type="entry name" value="PseudoU_synth_EcTruA"/>
    <property type="match status" value="1"/>
</dbReference>
<keyword evidence="3 5" id="KW-0413">Isomerase</keyword>
<dbReference type="GO" id="GO:0160147">
    <property type="term" value="F:tRNA pseudouridine(38-40) synthase activity"/>
    <property type="evidence" value="ECO:0007669"/>
    <property type="project" value="UniProtKB-EC"/>
</dbReference>
<dbReference type="EC" id="5.4.99.12" evidence="5"/>
<evidence type="ECO:0000256" key="1">
    <source>
        <dbReference type="ARBA" id="ARBA00009375"/>
    </source>
</evidence>
<feature type="domain" description="Pseudouridine synthase I TruA alpha/beta" evidence="4">
    <location>
        <begin position="27"/>
        <end position="121"/>
    </location>
</feature>
<name>A0A1J5RS57_9ZZZZ</name>
<dbReference type="InterPro" id="IPR020097">
    <property type="entry name" value="PsdUridine_synth_TruA_a/b_dom"/>
</dbReference>
<dbReference type="HAMAP" id="MF_00171">
    <property type="entry name" value="TruA"/>
    <property type="match status" value="1"/>
</dbReference>
<dbReference type="InterPro" id="IPR020094">
    <property type="entry name" value="TruA/RsuA/RluB/E/F_N"/>
</dbReference>
<dbReference type="InterPro" id="IPR020103">
    <property type="entry name" value="PsdUridine_synth_cat_dom_sf"/>
</dbReference>
<reference evidence="5" key="1">
    <citation type="submission" date="2016-10" db="EMBL/GenBank/DDBJ databases">
        <title>Sequence of Gallionella enrichment culture.</title>
        <authorList>
            <person name="Poehlein A."/>
            <person name="Muehling M."/>
            <person name="Daniel R."/>
        </authorList>
    </citation>
    <scope>NUCLEOTIDE SEQUENCE</scope>
</reference>
<dbReference type="Gene3D" id="3.30.70.660">
    <property type="entry name" value="Pseudouridine synthase I, catalytic domain, C-terminal subdomain"/>
    <property type="match status" value="1"/>
</dbReference>
<dbReference type="PIRSF" id="PIRSF001430">
    <property type="entry name" value="tRNA_psdUrid_synth"/>
    <property type="match status" value="1"/>
</dbReference>
<proteinExistence type="inferred from homology"/>
<dbReference type="Pfam" id="PF01416">
    <property type="entry name" value="PseudoU_synth_1"/>
    <property type="match status" value="2"/>
</dbReference>
<organism evidence="5">
    <name type="scientific">mine drainage metagenome</name>
    <dbReference type="NCBI Taxonomy" id="410659"/>
    <lineage>
        <taxon>unclassified sequences</taxon>
        <taxon>metagenomes</taxon>
        <taxon>ecological metagenomes</taxon>
    </lineage>
</organism>
<dbReference type="PANTHER" id="PTHR11142:SF0">
    <property type="entry name" value="TRNA PSEUDOURIDINE SYNTHASE-LIKE 1"/>
    <property type="match status" value="1"/>
</dbReference>
<accession>A0A1J5RS57</accession>
<feature type="domain" description="Pseudouridine synthase I TruA alpha/beta" evidence="4">
    <location>
        <begin position="160"/>
        <end position="262"/>
    </location>
</feature>
<dbReference type="GO" id="GO:0003723">
    <property type="term" value="F:RNA binding"/>
    <property type="evidence" value="ECO:0007669"/>
    <property type="project" value="InterPro"/>
</dbReference>
<comment type="similarity">
    <text evidence="1">Belongs to the tRNA pseudouridine synthase TruA family.</text>
</comment>
<keyword evidence="2" id="KW-0819">tRNA processing</keyword>
<dbReference type="AlphaFoldDB" id="A0A1J5RS57"/>
<dbReference type="Gene3D" id="3.30.70.580">
    <property type="entry name" value="Pseudouridine synthase I, catalytic domain, N-terminal subdomain"/>
    <property type="match status" value="1"/>
</dbReference>
<dbReference type="GO" id="GO:0031119">
    <property type="term" value="P:tRNA pseudouridine synthesis"/>
    <property type="evidence" value="ECO:0007669"/>
    <property type="project" value="TreeGrafter"/>
</dbReference>
<dbReference type="FunFam" id="3.30.70.580:FF:000001">
    <property type="entry name" value="tRNA pseudouridine synthase A"/>
    <property type="match status" value="1"/>
</dbReference>
<dbReference type="SUPFAM" id="SSF55120">
    <property type="entry name" value="Pseudouridine synthase"/>
    <property type="match status" value="1"/>
</dbReference>
<evidence type="ECO:0000256" key="3">
    <source>
        <dbReference type="ARBA" id="ARBA00023235"/>
    </source>
</evidence>
<protein>
    <submittedName>
        <fullName evidence="5">tRNA pseudouridine synthase A</fullName>
        <ecNumber evidence="5">5.4.99.12</ecNumber>
    </submittedName>
</protein>
<dbReference type="InterPro" id="IPR020095">
    <property type="entry name" value="PsdUridine_synth_TruA_C"/>
</dbReference>
<evidence type="ECO:0000313" key="5">
    <source>
        <dbReference type="EMBL" id="OIQ92323.1"/>
    </source>
</evidence>
<evidence type="ECO:0000256" key="2">
    <source>
        <dbReference type="ARBA" id="ARBA00022694"/>
    </source>
</evidence>
<dbReference type="InterPro" id="IPR001406">
    <property type="entry name" value="PsdUridine_synth_TruA"/>
</dbReference>
<comment type="caution">
    <text evidence="5">The sequence shown here is derived from an EMBL/GenBank/DDBJ whole genome shotgun (WGS) entry which is preliminary data.</text>
</comment>